<evidence type="ECO:0000313" key="1">
    <source>
        <dbReference type="EMBL" id="KJE26293.1"/>
    </source>
</evidence>
<sequence>MPAKRFCRLAGRFRKRMCVGFAAEVLGANYRRFSLTGVSLFSCPEGGGFILHGKGEWQGERVCGETAADREVPEQALH</sequence>
<evidence type="ECO:0000313" key="2">
    <source>
        <dbReference type="Proteomes" id="UP000032522"/>
    </source>
</evidence>
<protein>
    <submittedName>
        <fullName evidence="1">Uncharacterized protein</fullName>
    </submittedName>
</protein>
<gene>
    <name evidence="1" type="ORF">LG52_2721</name>
</gene>
<comment type="caution">
    <text evidence="1">The sequence shown here is derived from an EMBL/GenBank/DDBJ whole genome shotgun (WGS) entry which is preliminary data.</text>
</comment>
<dbReference type="EMBL" id="JYBP01000003">
    <property type="protein sequence ID" value="KJE26293.1"/>
    <property type="molecule type" value="Genomic_DNA"/>
</dbReference>
<accession>A0A0D8BQ09</accession>
<dbReference type="Proteomes" id="UP000032522">
    <property type="component" value="Unassembled WGS sequence"/>
</dbReference>
<proteinExistence type="predicted"/>
<organism evidence="1 2">
    <name type="scientific">Geobacillus kaustophilus</name>
    <dbReference type="NCBI Taxonomy" id="1462"/>
    <lineage>
        <taxon>Bacteria</taxon>
        <taxon>Bacillati</taxon>
        <taxon>Bacillota</taxon>
        <taxon>Bacilli</taxon>
        <taxon>Bacillales</taxon>
        <taxon>Anoxybacillaceae</taxon>
        <taxon>Geobacillus</taxon>
        <taxon>Geobacillus thermoleovorans group</taxon>
    </lineage>
</organism>
<reference evidence="1 2" key="1">
    <citation type="submission" date="2015-01" db="EMBL/GenBank/DDBJ databases">
        <authorList>
            <person name="Filippidou S."/>
            <person name="Jeanneret N."/>
            <person name="Russel-Delif L."/>
            <person name="Junier T."/>
            <person name="Wunderlin T."/>
            <person name="Molina V."/>
            <person name="Johnson S.L."/>
            <person name="Davenport K.W."/>
            <person name="Chain P.S."/>
            <person name="Dorador C."/>
            <person name="Junier P."/>
        </authorList>
    </citation>
    <scope>NUCLEOTIDE SEQUENCE [LARGE SCALE GENOMIC DNA]</scope>
    <source>
        <strain evidence="1 2">Et7/4</strain>
    </source>
</reference>
<name>A0A0D8BQ09_GEOKU</name>
<dbReference type="AlphaFoldDB" id="A0A0D8BQ09"/>